<organism evidence="1 2">
    <name type="scientific">Candidatus Methanobinarius endosymbioticus</name>
    <dbReference type="NCBI Taxonomy" id="2006182"/>
    <lineage>
        <taxon>Archaea</taxon>
        <taxon>Methanobacteriati</taxon>
        <taxon>Methanobacteriota</taxon>
        <taxon>Methanomada group</taxon>
        <taxon>Methanobacteria</taxon>
        <taxon>Methanobacteriales</taxon>
        <taxon>Methanobacteriaceae</taxon>
        <taxon>Candidatus Methanobinarius</taxon>
    </lineage>
</organism>
<reference evidence="1 2" key="1">
    <citation type="submission" date="2018-06" db="EMBL/GenBank/DDBJ databases">
        <title>Genomic insight into two independent archaeal endosymbiosis events.</title>
        <authorList>
            <person name="Lind A.E."/>
            <person name="Lewis W.H."/>
            <person name="Spang A."/>
            <person name="Guy L."/>
            <person name="Embley M.T."/>
            <person name="Ettema T.J.G."/>
        </authorList>
    </citation>
    <scope>NUCLEOTIDE SEQUENCE [LARGE SCALE GENOMIC DNA]</scope>
    <source>
        <strain evidence="1">NOE</strain>
    </source>
</reference>
<dbReference type="AlphaFoldDB" id="A0A366M9T3"/>
<keyword evidence="2" id="KW-1185">Reference proteome</keyword>
<dbReference type="Proteomes" id="UP000253099">
    <property type="component" value="Unassembled WGS sequence"/>
</dbReference>
<evidence type="ECO:0008006" key="3">
    <source>
        <dbReference type="Google" id="ProtNLM"/>
    </source>
</evidence>
<protein>
    <recommendedName>
        <fullName evidence="3">AraC-type arabinose-binding/dimerisation domain-containing protein</fullName>
    </recommendedName>
</protein>
<sequence>MKNNPLKLKIHGNDNPDSIKTYKENSLKTVYIIDFEKIDNGRMECYELFPGIQLTLIEVHAFKFDEFGINHCRKGRFECYFNGKYQYMGEGDLVAVTESAKDQYFGFPLGFYEGIEIFIDVKKAKDSLKDILGYSFDLNELYNKIAENNYFSLIKATKEIEHIFDEMYNVDEKIKETYFKLKLLKLFLFLNITPLNNNSDNRSQVSKNRCK</sequence>
<accession>A0A366M9T3</accession>
<name>A0A366M9T3_9EURY</name>
<comment type="caution">
    <text evidence="1">The sequence shown here is derived from an EMBL/GenBank/DDBJ whole genome shotgun (WGS) entry which is preliminary data.</text>
</comment>
<gene>
    <name evidence="1" type="ORF">ALNOE001_20390</name>
</gene>
<evidence type="ECO:0000313" key="1">
    <source>
        <dbReference type="EMBL" id="RBQ22309.1"/>
    </source>
</evidence>
<proteinExistence type="predicted"/>
<evidence type="ECO:0000313" key="2">
    <source>
        <dbReference type="Proteomes" id="UP000253099"/>
    </source>
</evidence>
<dbReference type="EMBL" id="NIZT01000070">
    <property type="protein sequence ID" value="RBQ22309.1"/>
    <property type="molecule type" value="Genomic_DNA"/>
</dbReference>